<dbReference type="Proteomes" id="UP000016660">
    <property type="component" value="Unassembled WGS sequence"/>
</dbReference>
<keyword evidence="2" id="KW-1185">Reference proteome</keyword>
<dbReference type="GeneID" id="91083824"/>
<protein>
    <submittedName>
        <fullName evidence="1">Uncharacterized protein</fullName>
    </submittedName>
</protein>
<accession>A0ABN0NNN8</accession>
<dbReference type="RefSeq" id="WP_021668688.1">
    <property type="nucleotide sequence ID" value="NZ_BAIS01000007.1"/>
</dbReference>
<name>A0ABN0NNN8_9BACT</name>
<evidence type="ECO:0000313" key="2">
    <source>
        <dbReference type="Proteomes" id="UP000016660"/>
    </source>
</evidence>
<gene>
    <name evidence="1" type="ORF">HMPREF0653_02616</name>
</gene>
<dbReference type="EMBL" id="AWUY01000293">
    <property type="protein sequence ID" value="ERJ71014.1"/>
    <property type="molecule type" value="Genomic_DNA"/>
</dbReference>
<organism evidence="1 2">
    <name type="scientific">Prevotella disiens JCM 6334 = ATCC 29426</name>
    <dbReference type="NCBI Taxonomy" id="1235811"/>
    <lineage>
        <taxon>Bacteria</taxon>
        <taxon>Pseudomonadati</taxon>
        <taxon>Bacteroidota</taxon>
        <taxon>Bacteroidia</taxon>
        <taxon>Bacteroidales</taxon>
        <taxon>Prevotellaceae</taxon>
        <taxon>Prevotella</taxon>
    </lineage>
</organism>
<evidence type="ECO:0000313" key="1">
    <source>
        <dbReference type="EMBL" id="ERJ71014.1"/>
    </source>
</evidence>
<proteinExistence type="predicted"/>
<reference evidence="1 2" key="1">
    <citation type="submission" date="2013-06" db="EMBL/GenBank/DDBJ databases">
        <authorList>
            <person name="Weinstock G."/>
            <person name="Sodergren E."/>
            <person name="Lobos E.A."/>
            <person name="Fulton L."/>
            <person name="Fulton R."/>
            <person name="Courtney L."/>
            <person name="Fronick C."/>
            <person name="O'Laughlin M."/>
            <person name="Godfrey J."/>
            <person name="Wilson R.M."/>
            <person name="Miner T."/>
            <person name="Farmer C."/>
            <person name="Delehaunty K."/>
            <person name="Cordes M."/>
            <person name="Minx P."/>
            <person name="Tomlinson C."/>
            <person name="Chen J."/>
            <person name="Wollam A."/>
            <person name="Pepin K.H."/>
            <person name="Bhonagiri V."/>
            <person name="Zhang X."/>
            <person name="Warren W."/>
            <person name="Mitreva M."/>
            <person name="Mardis E.R."/>
            <person name="Wilson R.K."/>
        </authorList>
    </citation>
    <scope>NUCLEOTIDE SEQUENCE [LARGE SCALE GENOMIC DNA]</scope>
    <source>
        <strain evidence="1 2">ATCC 29426</strain>
    </source>
</reference>
<sequence>MRPSSSGEGIQNGLSFIGEDKFEVNASLNLLQSYTIIMEYLREFEEF</sequence>
<comment type="caution">
    <text evidence="1">The sequence shown here is derived from an EMBL/GenBank/DDBJ whole genome shotgun (WGS) entry which is preliminary data.</text>
</comment>